<feature type="domain" description="Protein kinase" evidence="9">
    <location>
        <begin position="196"/>
        <end position="533"/>
    </location>
</feature>
<dbReference type="InterPro" id="IPR050339">
    <property type="entry name" value="CC_SR_Kinase"/>
</dbReference>
<dbReference type="SMART" id="SM00220">
    <property type="entry name" value="S_TKc"/>
    <property type="match status" value="1"/>
</dbReference>
<dbReference type="InterPro" id="IPR027417">
    <property type="entry name" value="P-loop_NTPase"/>
</dbReference>
<dbReference type="InterPro" id="IPR011009">
    <property type="entry name" value="Kinase-like_dom_sf"/>
</dbReference>
<dbReference type="Gene3D" id="1.10.510.10">
    <property type="entry name" value="Transferase(Phosphotransferase) domain 1"/>
    <property type="match status" value="1"/>
</dbReference>
<keyword evidence="4" id="KW-0547">Nucleotide-binding</keyword>
<dbReference type="InterPro" id="IPR000719">
    <property type="entry name" value="Prot_kinase_dom"/>
</dbReference>
<evidence type="ECO:0000256" key="5">
    <source>
        <dbReference type="ARBA" id="ARBA00022777"/>
    </source>
</evidence>
<feature type="coiled-coil region" evidence="7">
    <location>
        <begin position="18"/>
        <end position="45"/>
    </location>
</feature>
<dbReference type="GO" id="GO:0005634">
    <property type="term" value="C:nucleus"/>
    <property type="evidence" value="ECO:0007669"/>
    <property type="project" value="TreeGrafter"/>
</dbReference>
<proteinExistence type="predicted"/>
<dbReference type="Pfam" id="PF00069">
    <property type="entry name" value="Pkinase"/>
    <property type="match status" value="1"/>
</dbReference>
<evidence type="ECO:0000256" key="3">
    <source>
        <dbReference type="ARBA" id="ARBA00022679"/>
    </source>
</evidence>
<dbReference type="SUPFAM" id="SSF56112">
    <property type="entry name" value="Protein kinase-like (PK-like)"/>
    <property type="match status" value="1"/>
</dbReference>
<keyword evidence="8" id="KW-0812">Transmembrane</keyword>
<evidence type="ECO:0000256" key="1">
    <source>
        <dbReference type="ARBA" id="ARBA00012513"/>
    </source>
</evidence>
<dbReference type="Proteomes" id="UP000800039">
    <property type="component" value="Unassembled WGS sequence"/>
</dbReference>
<dbReference type="GeneID" id="63854445"/>
<keyword evidence="8" id="KW-1133">Transmembrane helix</keyword>
<keyword evidence="6" id="KW-0067">ATP-binding</keyword>
<evidence type="ECO:0000256" key="6">
    <source>
        <dbReference type="ARBA" id="ARBA00022840"/>
    </source>
</evidence>
<dbReference type="EC" id="2.7.11.1" evidence="1"/>
<evidence type="ECO:0000256" key="7">
    <source>
        <dbReference type="SAM" id="Coils"/>
    </source>
</evidence>
<dbReference type="Gene3D" id="3.40.50.300">
    <property type="entry name" value="P-loop containing nucleotide triphosphate hydrolases"/>
    <property type="match status" value="1"/>
</dbReference>
<keyword evidence="11" id="KW-1185">Reference proteome</keyword>
<name>A0A9P4G9T3_9PLEO</name>
<dbReference type="GO" id="GO:0004694">
    <property type="term" value="F:eukaryotic translation initiation factor 2alpha kinase activity"/>
    <property type="evidence" value="ECO:0007669"/>
    <property type="project" value="TreeGrafter"/>
</dbReference>
<dbReference type="GO" id="GO:0005737">
    <property type="term" value="C:cytoplasm"/>
    <property type="evidence" value="ECO:0007669"/>
    <property type="project" value="TreeGrafter"/>
</dbReference>
<dbReference type="OrthoDB" id="4062651at2759"/>
<sequence>MFQSQGHNIVDGLKGLFNSDTINLKRELEDEMGRYKKEMQRIDYQRKYRTAEYISLDFIADLYRTNQPSKLRLSLESDLERLTKDGREELVKSIKLPKLEEWVQTRACKLYAILLLVNQSQVILSLYKRDHPVTDDIFEELSEGDKPYCSLEQLKASKDLCDFADDFFQTQWYIPPVLRRDREPQFPVTSFRFPFIGKPDPVGHGGYAQVYKVRVAHGHLKLTVDDGYDKDSVVTHKEMELLETSKSIDKVMREVRTIRARSHPNIVTFFACFIAGRENPIRGNEVTCFHMLFEHTEACNMKNWLEQDSTPNGLTHVTARQNYIMNTIENLVTAVAYIHKEINGKTAYHHDLKPENILLFDGPPAVWKICDFGMAHLKEGIDNSRTSHNSSNGFGTYDYQPPEYLITNEIQKHGRQFDVWSLGCILLELSTVWKFGWSPEGIPMFKTRRAENTQLDSKSELRLPRSRLRIDRSFNNNTVIVHEWIRHLREGEVTGSSFLHLLDLVSEMLLARAQRIYVWEVHMDLYEMAHPHLKPEDLKSYFWGVAQSATRSLNNLSNEHNPLKRAISRKKGWQVDVLKLKEWSVDEPKPATLVAAKIRTCATTLSLCSQMNEFRQNRLYGRHELDRGITERFRVSSCVGLYGLSGMGKSHLAYEYVRRIQDTDSEQDKRHTFWVEAGTETRFEESIGKMGGVVSLAIGSSEDLLETLQKWLGNARNGPWILVLDGLDKPTMAAQVARLIPTNTDLNNAQILITTKDRAILDGLEYIIPPGRQKARLHVGQLPTSYSRLVFQWHNQDVLPDDREMDDLLMSLSTPTFTKAFADYAAHNNHSVPELYDRIKTARKDGSPFRFPNEMFKGKPQLYSTFEPFHANETWQNISYRTHNSWPTPELKLLGELSCFDKDNIAFQLIYQNYYKVLRLGEMLGHLENCSLVLKVRDSNTKYYVMHEIIQESMQRWVRQNMGVDTLMDLYQIALIMLLLHYQEHRRTKANVENIYRSSYLWKVPFMAHFDRFLGFVKELNKDPNQLATTGFICRDEMVKSVITFAQVYLEERRYNDAACVLEFTRKLYKGAENRSSLIRHLCVAYTLPPLTNRDRKSWATRSKLLEDVYAGCIAQPQRNREQEWMCLLDLANLHSRALQPENSVQILKGLSEVSIRMRNGGPTISLGHQHSQPPLESSVLKKLAILKCIAEANIHKAKAACQPPKATEELRVAKSHLEHAKNAILSWLSGEDKWVADVEEQVAGVLCEMHELQSTRQALKIYERLLKRLRSEFNAPDRPWSQTRVWELECRVADAHLRLGPSACLEPEVETAFLKLKSALEYFQEYHEKKNGKHDEHTLVCAHLLQEHYENFGRNAEAEEIKQRYDLRRASRMNTSDVFYEQNDLDRSLLVLSLLIIFAACLFHHLWYA</sequence>
<accession>A0A9P4G9T3</accession>
<reference evidence="10" key="1">
    <citation type="submission" date="2020-01" db="EMBL/GenBank/DDBJ databases">
        <authorList>
            <consortium name="DOE Joint Genome Institute"/>
            <person name="Haridas S."/>
            <person name="Albert R."/>
            <person name="Binder M."/>
            <person name="Bloem J."/>
            <person name="Labutti K."/>
            <person name="Salamov A."/>
            <person name="Andreopoulos B."/>
            <person name="Baker S.E."/>
            <person name="Barry K."/>
            <person name="Bills G."/>
            <person name="Bluhm B.H."/>
            <person name="Cannon C."/>
            <person name="Castanera R."/>
            <person name="Culley D.E."/>
            <person name="Daum C."/>
            <person name="Ezra D."/>
            <person name="Gonzalez J.B."/>
            <person name="Henrissat B."/>
            <person name="Kuo A."/>
            <person name="Liang C."/>
            <person name="Lipzen A."/>
            <person name="Lutzoni F."/>
            <person name="Magnuson J."/>
            <person name="Mondo S."/>
            <person name="Nolan M."/>
            <person name="Ohm R."/>
            <person name="Pangilinan J."/>
            <person name="Park H.-J."/>
            <person name="Ramirez L."/>
            <person name="Alfaro M."/>
            <person name="Sun H."/>
            <person name="Tritt A."/>
            <person name="Yoshinaga Y."/>
            <person name="Zwiers L.-H."/>
            <person name="Turgeon B.G."/>
            <person name="Goodwin S.B."/>
            <person name="Spatafora J.W."/>
            <person name="Crous P.W."/>
            <person name="Grigoriev I.V."/>
        </authorList>
    </citation>
    <scope>NUCLEOTIDE SEQUENCE</scope>
    <source>
        <strain evidence="10">CBS 394.84</strain>
    </source>
</reference>
<evidence type="ECO:0000256" key="4">
    <source>
        <dbReference type="ARBA" id="ARBA00022741"/>
    </source>
</evidence>
<dbReference type="SUPFAM" id="SSF52540">
    <property type="entry name" value="P-loop containing nucleoside triphosphate hydrolases"/>
    <property type="match status" value="1"/>
</dbReference>
<keyword evidence="5" id="KW-0418">Kinase</keyword>
<evidence type="ECO:0000313" key="10">
    <source>
        <dbReference type="EMBL" id="KAF1841329.1"/>
    </source>
</evidence>
<keyword evidence="8" id="KW-0472">Membrane</keyword>
<gene>
    <name evidence="10" type="ORF">K460DRAFT_408803</name>
</gene>
<evidence type="ECO:0000313" key="11">
    <source>
        <dbReference type="Proteomes" id="UP000800039"/>
    </source>
</evidence>
<dbReference type="PANTHER" id="PTHR11042:SF160">
    <property type="entry name" value="EUKARYOTIC TRANSLATION INITIATION FACTOR 2-ALPHA KINASE 1"/>
    <property type="match status" value="1"/>
</dbReference>
<dbReference type="EMBL" id="ML976618">
    <property type="protein sequence ID" value="KAF1841329.1"/>
    <property type="molecule type" value="Genomic_DNA"/>
</dbReference>
<dbReference type="CDD" id="cd00180">
    <property type="entry name" value="PKc"/>
    <property type="match status" value="1"/>
</dbReference>
<keyword evidence="7" id="KW-0175">Coiled coil</keyword>
<dbReference type="PANTHER" id="PTHR11042">
    <property type="entry name" value="EUKARYOTIC TRANSLATION INITIATION FACTOR 2-ALPHA KINASE EIF2-ALPHA KINASE -RELATED"/>
    <property type="match status" value="1"/>
</dbReference>
<evidence type="ECO:0000256" key="2">
    <source>
        <dbReference type="ARBA" id="ARBA00022527"/>
    </source>
</evidence>
<feature type="transmembrane region" description="Helical" evidence="8">
    <location>
        <begin position="1390"/>
        <end position="1409"/>
    </location>
</feature>
<dbReference type="PROSITE" id="PS50011">
    <property type="entry name" value="PROTEIN_KINASE_DOM"/>
    <property type="match status" value="1"/>
</dbReference>
<evidence type="ECO:0000256" key="8">
    <source>
        <dbReference type="SAM" id="Phobius"/>
    </source>
</evidence>
<organism evidence="10 11">
    <name type="scientific">Cucurbitaria berberidis CBS 394.84</name>
    <dbReference type="NCBI Taxonomy" id="1168544"/>
    <lineage>
        <taxon>Eukaryota</taxon>
        <taxon>Fungi</taxon>
        <taxon>Dikarya</taxon>
        <taxon>Ascomycota</taxon>
        <taxon>Pezizomycotina</taxon>
        <taxon>Dothideomycetes</taxon>
        <taxon>Pleosporomycetidae</taxon>
        <taxon>Pleosporales</taxon>
        <taxon>Pleosporineae</taxon>
        <taxon>Cucurbitariaceae</taxon>
        <taxon>Cucurbitaria</taxon>
    </lineage>
</organism>
<comment type="caution">
    <text evidence="10">The sequence shown here is derived from an EMBL/GenBank/DDBJ whole genome shotgun (WGS) entry which is preliminary data.</text>
</comment>
<keyword evidence="3" id="KW-0808">Transferase</keyword>
<evidence type="ECO:0000259" key="9">
    <source>
        <dbReference type="PROSITE" id="PS50011"/>
    </source>
</evidence>
<dbReference type="RefSeq" id="XP_040783892.1">
    <property type="nucleotide sequence ID" value="XM_040937195.1"/>
</dbReference>
<keyword evidence="2" id="KW-0723">Serine/threonine-protein kinase</keyword>
<protein>
    <recommendedName>
        <fullName evidence="1">non-specific serine/threonine protein kinase</fullName>
        <ecNumber evidence="1">2.7.11.1</ecNumber>
    </recommendedName>
</protein>
<dbReference type="GO" id="GO:0005524">
    <property type="term" value="F:ATP binding"/>
    <property type="evidence" value="ECO:0007669"/>
    <property type="project" value="UniProtKB-KW"/>
</dbReference>